<keyword evidence="3" id="KW-1185">Reference proteome</keyword>
<organism evidence="2 3">
    <name type="scientific">Staphylococcus debuckii</name>
    <dbReference type="NCBI Taxonomy" id="2044912"/>
    <lineage>
        <taxon>Bacteria</taxon>
        <taxon>Bacillati</taxon>
        <taxon>Bacillota</taxon>
        <taxon>Bacilli</taxon>
        <taxon>Bacillales</taxon>
        <taxon>Staphylococcaceae</taxon>
        <taxon>Staphylococcus</taxon>
    </lineage>
</organism>
<gene>
    <name evidence="2" type="ORF">AADA34_11105</name>
</gene>
<dbReference type="EMBL" id="JBBWSC010000016">
    <property type="protein sequence ID" value="MEL0539258.1"/>
    <property type="molecule type" value="Genomic_DNA"/>
</dbReference>
<evidence type="ECO:0000313" key="3">
    <source>
        <dbReference type="Proteomes" id="UP001380601"/>
    </source>
</evidence>
<comment type="caution">
    <text evidence="2">The sequence shown here is derived from an EMBL/GenBank/DDBJ whole genome shotgun (WGS) entry which is preliminary data.</text>
</comment>
<feature type="transmembrane region" description="Helical" evidence="1">
    <location>
        <begin position="6"/>
        <end position="29"/>
    </location>
</feature>
<name>A0ABU9F0I2_9STAP</name>
<keyword evidence="1" id="KW-0812">Transmembrane</keyword>
<accession>A0ABU9F0I2</accession>
<keyword evidence="1" id="KW-0472">Membrane</keyword>
<keyword evidence="1" id="KW-1133">Transmembrane helix</keyword>
<evidence type="ECO:0000256" key="1">
    <source>
        <dbReference type="SAM" id="Phobius"/>
    </source>
</evidence>
<reference evidence="2 3" key="1">
    <citation type="submission" date="2024-04" db="EMBL/GenBank/DDBJ databases">
        <title>Staphylococcus debuckii a clinical isolate.</title>
        <authorList>
            <person name="Magnan C."/>
            <person name="Plumet L."/>
            <person name="Morsli M."/>
            <person name="Molle V."/>
            <person name="Lavigne J.-P."/>
        </authorList>
    </citation>
    <scope>NUCLEOTIDE SEQUENCE [LARGE SCALE GENOMIC DNA]</scope>
    <source>
        <strain evidence="2 3">NSD001</strain>
    </source>
</reference>
<protein>
    <submittedName>
        <fullName evidence="2">Uncharacterized protein</fullName>
    </submittedName>
</protein>
<proteinExistence type="predicted"/>
<dbReference type="Proteomes" id="UP001380601">
    <property type="component" value="Unassembled WGS sequence"/>
</dbReference>
<evidence type="ECO:0000313" key="2">
    <source>
        <dbReference type="EMBL" id="MEL0539258.1"/>
    </source>
</evidence>
<sequence>MINIISAVGSIGTFIMACFYLISVSIQLYQMRISFVPALGFNQILLQRDDGRLKRYNISTNGEESNRYLKLYNLGGGSAKEVIITIKHMAENKVLQKKYVSILPSKEWYLVPINDEVFHELSETIKQNGYEADLKVELEYKHNLSKKYKYLELFGKIDTFNHFSENPTYELQFVQASAIKHDD</sequence>
<dbReference type="RefSeq" id="WP_341612387.1">
    <property type="nucleotide sequence ID" value="NZ_JBBWSC010000016.1"/>
</dbReference>